<dbReference type="GO" id="GO:0000987">
    <property type="term" value="F:cis-regulatory region sequence-specific DNA binding"/>
    <property type="evidence" value="ECO:0007669"/>
    <property type="project" value="InterPro"/>
</dbReference>
<gene>
    <name evidence="3" type="ORF">BECKMB1821G_GA0114241_100177</name>
    <name evidence="5" type="ORF">BECKMB1821H_GA0114242_100479</name>
    <name evidence="4" type="ORF">BECKMB1821I_GA0114274_100479</name>
</gene>
<dbReference type="PIRSF" id="PIRSF003108">
    <property type="entry name" value="DinJ"/>
    <property type="match status" value="1"/>
</dbReference>
<dbReference type="InterPro" id="IPR013321">
    <property type="entry name" value="Arc_rbn_hlx_hlx"/>
</dbReference>
<dbReference type="Pfam" id="PF04221">
    <property type="entry name" value="RelB"/>
    <property type="match status" value="1"/>
</dbReference>
<dbReference type="InterPro" id="IPR026262">
    <property type="entry name" value="DinJ"/>
</dbReference>
<comment type="similarity">
    <text evidence="1">Belongs to the RelB/DinJ antitoxin family.</text>
</comment>
<proteinExistence type="inferred from homology"/>
<evidence type="ECO:0000256" key="1">
    <source>
        <dbReference type="ARBA" id="ARBA00010562"/>
    </source>
</evidence>
<evidence type="ECO:0000313" key="3">
    <source>
        <dbReference type="EMBL" id="VFK22163.1"/>
    </source>
</evidence>
<dbReference type="EMBL" id="CAADFQ010000004">
    <property type="protein sequence ID" value="VFK27776.1"/>
    <property type="molecule type" value="Genomic_DNA"/>
</dbReference>
<dbReference type="InterPro" id="IPR007337">
    <property type="entry name" value="RelB/DinJ"/>
</dbReference>
<name>A0A451B814_9GAMM</name>
<keyword evidence="2" id="KW-1277">Toxin-antitoxin system</keyword>
<dbReference type="GO" id="GO:0044010">
    <property type="term" value="P:single-species biofilm formation"/>
    <property type="evidence" value="ECO:0007669"/>
    <property type="project" value="InterPro"/>
</dbReference>
<accession>A0A451B814</accession>
<dbReference type="NCBIfam" id="TIGR02384">
    <property type="entry name" value="RelB_DinJ"/>
    <property type="match status" value="1"/>
</dbReference>
<dbReference type="GO" id="GO:0015643">
    <property type="term" value="F:toxic substance binding"/>
    <property type="evidence" value="ECO:0007669"/>
    <property type="project" value="InterPro"/>
</dbReference>
<dbReference type="EMBL" id="CAADGH010000004">
    <property type="protein sequence ID" value="VFK74430.1"/>
    <property type="molecule type" value="Genomic_DNA"/>
</dbReference>
<organism evidence="5">
    <name type="scientific">Candidatus Kentrum sp. MB</name>
    <dbReference type="NCBI Taxonomy" id="2138164"/>
    <lineage>
        <taxon>Bacteria</taxon>
        <taxon>Pseudomonadati</taxon>
        <taxon>Pseudomonadota</taxon>
        <taxon>Gammaproteobacteria</taxon>
        <taxon>Candidatus Kentrum</taxon>
    </lineage>
</organism>
<dbReference type="AlphaFoldDB" id="A0A451B814"/>
<dbReference type="PANTHER" id="PTHR38781:SF1">
    <property type="entry name" value="ANTITOXIN DINJ-RELATED"/>
    <property type="match status" value="1"/>
</dbReference>
<dbReference type="GO" id="GO:0006351">
    <property type="term" value="P:DNA-templated transcription"/>
    <property type="evidence" value="ECO:0007669"/>
    <property type="project" value="TreeGrafter"/>
</dbReference>
<dbReference type="PANTHER" id="PTHR38781">
    <property type="entry name" value="ANTITOXIN DINJ-RELATED"/>
    <property type="match status" value="1"/>
</dbReference>
<evidence type="ECO:0000256" key="2">
    <source>
        <dbReference type="ARBA" id="ARBA00022649"/>
    </source>
</evidence>
<evidence type="ECO:0000313" key="4">
    <source>
        <dbReference type="EMBL" id="VFK27776.1"/>
    </source>
</evidence>
<dbReference type="GO" id="GO:0006355">
    <property type="term" value="P:regulation of DNA-templated transcription"/>
    <property type="evidence" value="ECO:0007669"/>
    <property type="project" value="InterPro"/>
</dbReference>
<reference evidence="5" key="1">
    <citation type="submission" date="2019-02" db="EMBL/GenBank/DDBJ databases">
        <authorList>
            <person name="Gruber-Vodicka R. H."/>
            <person name="Seah K. B. B."/>
        </authorList>
    </citation>
    <scope>NUCLEOTIDE SEQUENCE</scope>
    <source>
        <strain evidence="3">BECK_BZ197</strain>
        <strain evidence="5">BECK_BZ198</strain>
        <strain evidence="4">BECK_BZ199</strain>
    </source>
</reference>
<dbReference type="EMBL" id="CAADFO010000001">
    <property type="protein sequence ID" value="VFK22163.1"/>
    <property type="molecule type" value="Genomic_DNA"/>
</dbReference>
<evidence type="ECO:0000313" key="5">
    <source>
        <dbReference type="EMBL" id="VFK74430.1"/>
    </source>
</evidence>
<protein>
    <submittedName>
        <fullName evidence="5">DNA-damage-inducible protein J</fullName>
    </submittedName>
</protein>
<sequence>MSVDSLVQARINGAVKEEAAAVLASFGLTVPDVVRLLLTRIATEHTLPFDPLIPNAETVEAMKEARQGGLESFESIDALMADLNAND</sequence>
<dbReference type="Gene3D" id="1.10.1220.10">
    <property type="entry name" value="Met repressor-like"/>
    <property type="match status" value="1"/>
</dbReference>